<dbReference type="InterPro" id="IPR000835">
    <property type="entry name" value="HTH_MarR-typ"/>
</dbReference>
<reference evidence="2 3" key="1">
    <citation type="submission" date="2020-08" db="EMBL/GenBank/DDBJ databases">
        <title>Exploring microbial biodiversity for novel pathways involved in the catabolism of aromatic compounds derived from lignin.</title>
        <authorList>
            <person name="Elkins J."/>
        </authorList>
    </citation>
    <scope>NUCLEOTIDE SEQUENCE [LARGE SCALE GENOMIC DNA]</scope>
    <source>
        <strain evidence="2 3">B1D3A</strain>
    </source>
</reference>
<evidence type="ECO:0000259" key="1">
    <source>
        <dbReference type="PROSITE" id="PS50995"/>
    </source>
</evidence>
<comment type="caution">
    <text evidence="2">The sequence shown here is derived from an EMBL/GenBank/DDBJ whole genome shotgun (WGS) entry which is preliminary data.</text>
</comment>
<dbReference type="PANTHER" id="PTHR33164">
    <property type="entry name" value="TRANSCRIPTIONAL REGULATOR, MARR FAMILY"/>
    <property type="match status" value="1"/>
</dbReference>
<dbReference type="Proteomes" id="UP001138540">
    <property type="component" value="Unassembled WGS sequence"/>
</dbReference>
<dbReference type="GO" id="GO:0003677">
    <property type="term" value="F:DNA binding"/>
    <property type="evidence" value="ECO:0007669"/>
    <property type="project" value="UniProtKB-KW"/>
</dbReference>
<dbReference type="PRINTS" id="PR00598">
    <property type="entry name" value="HTHMARR"/>
</dbReference>
<dbReference type="RefSeq" id="WP_260394735.1">
    <property type="nucleotide sequence ID" value="NZ_JACHKA010000001.1"/>
</dbReference>
<accession>A0ABR6NDB7</accession>
<evidence type="ECO:0000313" key="2">
    <source>
        <dbReference type="EMBL" id="MBB5985256.1"/>
    </source>
</evidence>
<name>A0ABR6NDB7_9SPHN</name>
<evidence type="ECO:0000313" key="3">
    <source>
        <dbReference type="Proteomes" id="UP001138540"/>
    </source>
</evidence>
<dbReference type="InterPro" id="IPR036390">
    <property type="entry name" value="WH_DNA-bd_sf"/>
</dbReference>
<dbReference type="PROSITE" id="PS50995">
    <property type="entry name" value="HTH_MARR_2"/>
    <property type="match status" value="1"/>
</dbReference>
<dbReference type="InterPro" id="IPR039422">
    <property type="entry name" value="MarR/SlyA-like"/>
</dbReference>
<dbReference type="Pfam" id="PF12802">
    <property type="entry name" value="MarR_2"/>
    <property type="match status" value="1"/>
</dbReference>
<feature type="domain" description="HTH marR-type" evidence="1">
    <location>
        <begin position="66"/>
        <end position="198"/>
    </location>
</feature>
<protein>
    <submittedName>
        <fullName evidence="2">DNA-binding MarR family transcriptional regulator</fullName>
    </submittedName>
</protein>
<dbReference type="Gene3D" id="1.10.10.10">
    <property type="entry name" value="Winged helix-like DNA-binding domain superfamily/Winged helix DNA-binding domain"/>
    <property type="match status" value="1"/>
</dbReference>
<keyword evidence="2" id="KW-0238">DNA-binding</keyword>
<sequence length="198" mass="22492">MYATLTKSTNFGFGSRRLRRVLGERELEARDRQHLVQAAGLECADEAQARPARAAAIEDQGVGAIDDIIGFHIRLAHGATYRHFTETFSELGLTQKMVSVLWLIDDHPHIAQADIGRRLQMDRATTMAIVNRLEARGLLVRGASTLDRRRQTLTLTDDGHAALLEARRCIDAHEYWLKSRFTKREATLLIELLRRIHE</sequence>
<proteinExistence type="predicted"/>
<gene>
    <name evidence="2" type="ORF">HNP60_001230</name>
</gene>
<keyword evidence="3" id="KW-1185">Reference proteome</keyword>
<organism evidence="2 3">
    <name type="scientific">Sphingobium lignivorans</name>
    <dbReference type="NCBI Taxonomy" id="2735886"/>
    <lineage>
        <taxon>Bacteria</taxon>
        <taxon>Pseudomonadati</taxon>
        <taxon>Pseudomonadota</taxon>
        <taxon>Alphaproteobacteria</taxon>
        <taxon>Sphingomonadales</taxon>
        <taxon>Sphingomonadaceae</taxon>
        <taxon>Sphingobium</taxon>
    </lineage>
</organism>
<dbReference type="PANTHER" id="PTHR33164:SF95">
    <property type="entry name" value="TRANSCRIPTIONAL REGULATOR"/>
    <property type="match status" value="1"/>
</dbReference>
<dbReference type="EMBL" id="JACHKA010000001">
    <property type="protein sequence ID" value="MBB5985256.1"/>
    <property type="molecule type" value="Genomic_DNA"/>
</dbReference>
<dbReference type="InterPro" id="IPR036388">
    <property type="entry name" value="WH-like_DNA-bd_sf"/>
</dbReference>
<dbReference type="SUPFAM" id="SSF46785">
    <property type="entry name" value="Winged helix' DNA-binding domain"/>
    <property type="match status" value="1"/>
</dbReference>
<dbReference type="SMART" id="SM00347">
    <property type="entry name" value="HTH_MARR"/>
    <property type="match status" value="1"/>
</dbReference>